<keyword evidence="7" id="KW-0732">Signal</keyword>
<feature type="region of interest" description="Disordered" evidence="5">
    <location>
        <begin position="751"/>
        <end position="770"/>
    </location>
</feature>
<dbReference type="PROSITE" id="PS50244">
    <property type="entry name" value="S5A_REDUCTASE"/>
    <property type="match status" value="1"/>
</dbReference>
<dbReference type="GO" id="GO:0003865">
    <property type="term" value="F:3-oxo-5-alpha-steroid 4-dehydrogenase activity"/>
    <property type="evidence" value="ECO:0007669"/>
    <property type="project" value="TreeGrafter"/>
</dbReference>
<comment type="caution">
    <text evidence="9">The sequence shown here is derived from an EMBL/GenBank/DDBJ whole genome shotgun (WGS) entry which is preliminary data.</text>
</comment>
<comment type="subcellular location">
    <subcellularLocation>
        <location evidence="1">Endomembrane system</location>
        <topology evidence="1">Multi-pass membrane protein</topology>
    </subcellularLocation>
</comment>
<keyword evidence="10" id="KW-1185">Reference proteome</keyword>
<dbReference type="PROSITE" id="PS51212">
    <property type="entry name" value="WSC"/>
    <property type="match status" value="2"/>
</dbReference>
<protein>
    <submittedName>
        <fullName evidence="9">Beta-1,3 exoglucanase</fullName>
    </submittedName>
</protein>
<dbReference type="GO" id="GO:0006488">
    <property type="term" value="P:dolichol-linked oligosaccharide biosynthetic process"/>
    <property type="evidence" value="ECO:0007669"/>
    <property type="project" value="InterPro"/>
</dbReference>
<evidence type="ECO:0000313" key="10">
    <source>
        <dbReference type="Proteomes" id="UP000574317"/>
    </source>
</evidence>
<evidence type="ECO:0000256" key="5">
    <source>
        <dbReference type="SAM" id="MobiDB-lite"/>
    </source>
</evidence>
<feature type="transmembrane region" description="Helical" evidence="6">
    <location>
        <begin position="870"/>
        <end position="889"/>
    </location>
</feature>
<dbReference type="InterPro" id="IPR001104">
    <property type="entry name" value="3-oxo-5_a-steroid_4-DH_C"/>
</dbReference>
<proteinExistence type="predicted"/>
<keyword evidence="3 6" id="KW-1133">Transmembrane helix</keyword>
<evidence type="ECO:0000256" key="3">
    <source>
        <dbReference type="ARBA" id="ARBA00022989"/>
    </source>
</evidence>
<feature type="signal peptide" evidence="7">
    <location>
        <begin position="1"/>
        <end position="21"/>
    </location>
</feature>
<dbReference type="EMBL" id="JAAOAO010000370">
    <property type="protein sequence ID" value="KAF5545085.1"/>
    <property type="molecule type" value="Genomic_DNA"/>
</dbReference>
<dbReference type="AlphaFoldDB" id="A0A8H5IXF6"/>
<dbReference type="GO" id="GO:0016095">
    <property type="term" value="P:polyprenol catabolic process"/>
    <property type="evidence" value="ECO:0007669"/>
    <property type="project" value="TreeGrafter"/>
</dbReference>
<dbReference type="PANTHER" id="PTHR14624">
    <property type="entry name" value="DFG10 PROTEIN"/>
    <property type="match status" value="1"/>
</dbReference>
<sequence length="1023" mass="110657">MFSFRTIVAGATIALAGMAQATHIDYPPCLDPFQPYVSSGCYMDGVEGHMGGALIYRSGQNQYNMTVEKCVAECKGNGFRYAGLKYYGVCYCGSTVGGIQLPDSQCNYPCTGDKTETCGSDNAFSIWQDPTFKLTNLGGVVTQLQGAVQSIAGYKPNGCYTDNSSKGRALTWPMDIDGSQMTPTSCLTACADQGFPFAGLEYGGECYCGNVLANDTVKADVGDCNVPCNGDKTLLCGGPSRLSVYVAEDLLSLQPCGWKPSNSASASASVSLWSSTSTTSATTSSVATSSSSSTIPVVSSASIVTSSSTTLSTLTSTTGNGQSSTTGQPSGPSGPSGPSSTTNKPPGPSNPSSTNGNGQSTTNKPSTTSCSTTTGPAMCTSTVVVPNTCEYKCGNWCAPSVPDFQDQNSCQTAYNNCAKNIAACFQNAGWPGALNCFDFSKWCDGVQGYCASSCSRGRSCNKLGCIKNNAPTGGNSASTTTSVYPCAVTSTSTTSSAAATSCAPQPTNICQQPSSNIWGYGPGNPVGGIELPLVACNDLKSDFSQNPFKLYTNTNSNSCSSYRRNQQSSACADACKAQYNACVGTYVQSCKKLNTRSDSSNYFDKRSHSHFHKRALEKSGIEPRFFNLFGNDQWQSAQNKCSIQYADCLWENANVNFSSRCQNFGSGLERFQLKPRPNKRVLKNLTLSFQFKNISDMKIPQKVMEEILNKVVDLLSTLSPAQWCQSFFTLSAALVLALQILPQDVRRAMMDYGPRRPKDGKSKSKKGDDEKQKFAGLRSFMKNLTEYGQVPHSWFMHFYITSVSLSGFWAWQYLTRGSVLRSIATWQDRAGRSSMSLEQIYIAWLLMALQGSRRLYESLFVFKPGSSPMWLIHWALGIAFYAIISLAVWIEGSGAILSCWDSPNQSLEIPRRLLSAVLFYSVAYFKQNQCHRHLASLKKYTLPTEGWFKYLICPHYTAECILYLAIAWIAAPPGELFNKSILTAVAFVAVNLGATAKGTKAWYENKFGSDKVADRWIMIPPVY</sequence>
<dbReference type="PANTHER" id="PTHR14624:SF0">
    <property type="entry name" value="POLYPRENOL REDUCTASE"/>
    <property type="match status" value="1"/>
</dbReference>
<feature type="region of interest" description="Disordered" evidence="5">
    <location>
        <begin position="309"/>
        <end position="373"/>
    </location>
</feature>
<evidence type="ECO:0000256" key="1">
    <source>
        <dbReference type="ARBA" id="ARBA00004127"/>
    </source>
</evidence>
<reference evidence="9 10" key="1">
    <citation type="submission" date="2020-05" db="EMBL/GenBank/DDBJ databases">
        <title>Identification and distribution of gene clusters putatively required for synthesis of sphingolipid metabolism inhibitors in phylogenetically diverse species of the filamentous fungus Fusarium.</title>
        <authorList>
            <person name="Kim H.-S."/>
            <person name="Busman M."/>
            <person name="Brown D.W."/>
            <person name="Divon H."/>
            <person name="Uhlig S."/>
            <person name="Proctor R.H."/>
        </authorList>
    </citation>
    <scope>NUCLEOTIDE SEQUENCE [LARGE SCALE GENOMIC DNA]</scope>
    <source>
        <strain evidence="9 10">NRRL 25196</strain>
    </source>
</reference>
<evidence type="ECO:0000256" key="7">
    <source>
        <dbReference type="SAM" id="SignalP"/>
    </source>
</evidence>
<dbReference type="InterPro" id="IPR002889">
    <property type="entry name" value="WSC_carb-bd"/>
</dbReference>
<evidence type="ECO:0000256" key="2">
    <source>
        <dbReference type="ARBA" id="ARBA00022692"/>
    </source>
</evidence>
<feature type="domain" description="WSC" evidence="8">
    <location>
        <begin position="35"/>
        <end position="130"/>
    </location>
</feature>
<name>A0A8H5IXF6_9HYPO</name>
<dbReference type="Proteomes" id="UP000574317">
    <property type="component" value="Unassembled WGS sequence"/>
</dbReference>
<keyword evidence="2 6" id="KW-0812">Transmembrane</keyword>
<gene>
    <name evidence="9" type="ORF">FNAPI_9253</name>
</gene>
<evidence type="ECO:0000256" key="4">
    <source>
        <dbReference type="ARBA" id="ARBA00023136"/>
    </source>
</evidence>
<accession>A0A8H5IXF6</accession>
<evidence type="ECO:0000313" key="9">
    <source>
        <dbReference type="EMBL" id="KAF5545085.1"/>
    </source>
</evidence>
<dbReference type="SMART" id="SM00321">
    <property type="entry name" value="WSC"/>
    <property type="match status" value="2"/>
</dbReference>
<dbReference type="Pfam" id="PF01822">
    <property type="entry name" value="WSC"/>
    <property type="match status" value="2"/>
</dbReference>
<evidence type="ECO:0000259" key="8">
    <source>
        <dbReference type="PROSITE" id="PS51212"/>
    </source>
</evidence>
<dbReference type="GO" id="GO:0005783">
    <property type="term" value="C:endoplasmic reticulum"/>
    <property type="evidence" value="ECO:0007669"/>
    <property type="project" value="TreeGrafter"/>
</dbReference>
<evidence type="ECO:0000256" key="6">
    <source>
        <dbReference type="SAM" id="Phobius"/>
    </source>
</evidence>
<feature type="domain" description="WSC" evidence="8">
    <location>
        <begin position="153"/>
        <end position="248"/>
    </location>
</feature>
<organism evidence="9 10">
    <name type="scientific">Fusarium napiforme</name>
    <dbReference type="NCBI Taxonomy" id="42672"/>
    <lineage>
        <taxon>Eukaryota</taxon>
        <taxon>Fungi</taxon>
        <taxon>Dikarya</taxon>
        <taxon>Ascomycota</taxon>
        <taxon>Pezizomycotina</taxon>
        <taxon>Sordariomycetes</taxon>
        <taxon>Hypocreomycetidae</taxon>
        <taxon>Hypocreales</taxon>
        <taxon>Nectriaceae</taxon>
        <taxon>Fusarium</taxon>
        <taxon>Fusarium fujikuroi species complex</taxon>
    </lineage>
</organism>
<feature type="chain" id="PRO_5034181459" evidence="7">
    <location>
        <begin position="22"/>
        <end position="1023"/>
    </location>
</feature>
<dbReference type="InterPro" id="IPR039698">
    <property type="entry name" value="Dfg10/SRD5A3"/>
</dbReference>
<keyword evidence="4 6" id="KW-0472">Membrane</keyword>
<dbReference type="Pfam" id="PF02544">
    <property type="entry name" value="Steroid_dh"/>
    <property type="match status" value="1"/>
</dbReference>